<sequence length="156" mass="17403">MAHTILIPTDFTPASLALVRSALNSAHEPLHILLVHGIAIGESITGMLFFSKANVLMKLMNAEFRHAIEDLQTVYGRQLASVKVELFLGDTQQSFSDFLEAQEVAQIFMPGTFRFARAHRLSKDLVPFLERSLREKIKISWSVKRFDAIGFSGANG</sequence>
<name>A0ABP8MNS7_9BACT</name>
<dbReference type="EMBL" id="BAABEZ010000013">
    <property type="protein sequence ID" value="GAA4452013.1"/>
    <property type="molecule type" value="Genomic_DNA"/>
</dbReference>
<dbReference type="Proteomes" id="UP001501410">
    <property type="component" value="Unassembled WGS sequence"/>
</dbReference>
<keyword evidence="2" id="KW-1185">Reference proteome</keyword>
<protein>
    <recommendedName>
        <fullName evidence="3">Universal stress protein</fullName>
    </recommendedName>
</protein>
<comment type="caution">
    <text evidence="1">The sequence shown here is derived from an EMBL/GenBank/DDBJ whole genome shotgun (WGS) entry which is preliminary data.</text>
</comment>
<evidence type="ECO:0008006" key="3">
    <source>
        <dbReference type="Google" id="ProtNLM"/>
    </source>
</evidence>
<organism evidence="1 2">
    <name type="scientific">Rurimicrobium arvi</name>
    <dbReference type="NCBI Taxonomy" id="2049916"/>
    <lineage>
        <taxon>Bacteria</taxon>
        <taxon>Pseudomonadati</taxon>
        <taxon>Bacteroidota</taxon>
        <taxon>Chitinophagia</taxon>
        <taxon>Chitinophagales</taxon>
        <taxon>Chitinophagaceae</taxon>
        <taxon>Rurimicrobium</taxon>
    </lineage>
</organism>
<accession>A0ABP8MNS7</accession>
<gene>
    <name evidence="1" type="ORF">GCM10023092_10350</name>
</gene>
<dbReference type="RefSeq" id="WP_344823454.1">
    <property type="nucleotide sequence ID" value="NZ_BAABEZ010000013.1"/>
</dbReference>
<reference evidence="2" key="1">
    <citation type="journal article" date="2019" name="Int. J. Syst. Evol. Microbiol.">
        <title>The Global Catalogue of Microorganisms (GCM) 10K type strain sequencing project: providing services to taxonomists for standard genome sequencing and annotation.</title>
        <authorList>
            <consortium name="The Broad Institute Genomics Platform"/>
            <consortium name="The Broad Institute Genome Sequencing Center for Infectious Disease"/>
            <person name="Wu L."/>
            <person name="Ma J."/>
        </authorList>
    </citation>
    <scope>NUCLEOTIDE SEQUENCE [LARGE SCALE GENOMIC DNA]</scope>
    <source>
        <strain evidence="2">JCM 31921</strain>
    </source>
</reference>
<evidence type="ECO:0000313" key="1">
    <source>
        <dbReference type="EMBL" id="GAA4452013.1"/>
    </source>
</evidence>
<dbReference type="SUPFAM" id="SSF52402">
    <property type="entry name" value="Adenine nucleotide alpha hydrolases-like"/>
    <property type="match status" value="1"/>
</dbReference>
<evidence type="ECO:0000313" key="2">
    <source>
        <dbReference type="Proteomes" id="UP001501410"/>
    </source>
</evidence>
<proteinExistence type="predicted"/>